<comment type="caution">
    <text evidence="1">The sequence shown here is derived from an EMBL/GenBank/DDBJ whole genome shotgun (WGS) entry which is preliminary data.</text>
</comment>
<reference evidence="1" key="1">
    <citation type="journal article" date="2020" name="New Phytol.">
        <title>Comparative genomics reveals dynamic genome evolution in host specialist ectomycorrhizal fungi.</title>
        <authorList>
            <person name="Lofgren L.A."/>
            <person name="Nguyen N.H."/>
            <person name="Vilgalys R."/>
            <person name="Ruytinx J."/>
            <person name="Liao H.L."/>
            <person name="Branco S."/>
            <person name="Kuo A."/>
            <person name="LaButti K."/>
            <person name="Lipzen A."/>
            <person name="Andreopoulos W."/>
            <person name="Pangilinan J."/>
            <person name="Riley R."/>
            <person name="Hundley H."/>
            <person name="Na H."/>
            <person name="Barry K."/>
            <person name="Grigoriev I.V."/>
            <person name="Stajich J.E."/>
            <person name="Kennedy P.G."/>
        </authorList>
    </citation>
    <scope>NUCLEOTIDE SEQUENCE</scope>
    <source>
        <strain evidence="1">S12</strain>
    </source>
</reference>
<organism evidence="1 2">
    <name type="scientific">Suillus plorans</name>
    <dbReference type="NCBI Taxonomy" id="116603"/>
    <lineage>
        <taxon>Eukaryota</taxon>
        <taxon>Fungi</taxon>
        <taxon>Dikarya</taxon>
        <taxon>Basidiomycota</taxon>
        <taxon>Agaricomycotina</taxon>
        <taxon>Agaricomycetes</taxon>
        <taxon>Agaricomycetidae</taxon>
        <taxon>Boletales</taxon>
        <taxon>Suillineae</taxon>
        <taxon>Suillaceae</taxon>
        <taxon>Suillus</taxon>
    </lineage>
</organism>
<dbReference type="EMBL" id="JABBWE010000012">
    <property type="protein sequence ID" value="KAG1798950.1"/>
    <property type="molecule type" value="Genomic_DNA"/>
</dbReference>
<dbReference type="GeneID" id="64596098"/>
<dbReference type="Proteomes" id="UP000719766">
    <property type="component" value="Unassembled WGS sequence"/>
</dbReference>
<keyword evidence="2" id="KW-1185">Reference proteome</keyword>
<name>A0A9P7J0S7_9AGAM</name>
<dbReference type="RefSeq" id="XP_041163491.1">
    <property type="nucleotide sequence ID" value="XM_041302334.1"/>
</dbReference>
<sequence>MCLYDGCKGPTTVCLVYLIDLVLARNLDRLLLKSALQNITEIKWPLTEAVQSEIGLFVPVTGFSFPITNAVVIDH</sequence>
<dbReference type="AlphaFoldDB" id="A0A9P7J0S7"/>
<proteinExistence type="predicted"/>
<protein>
    <submittedName>
        <fullName evidence="1">Uncharacterized protein</fullName>
    </submittedName>
</protein>
<accession>A0A9P7J0S7</accession>
<evidence type="ECO:0000313" key="1">
    <source>
        <dbReference type="EMBL" id="KAG1798950.1"/>
    </source>
</evidence>
<dbReference type="OrthoDB" id="10516598at2759"/>
<gene>
    <name evidence="1" type="ORF">HD556DRAFT_1349420</name>
</gene>
<evidence type="ECO:0000313" key="2">
    <source>
        <dbReference type="Proteomes" id="UP000719766"/>
    </source>
</evidence>